<protein>
    <recommendedName>
        <fullName evidence="1">Phage protein Gp138 N-terminal domain-containing protein</fullName>
    </recommendedName>
</protein>
<sequence>MSDYSYHNATVESAVDAQTEKAIKDIHTSLPAKVIDFNSTLQTVTLAAQVKQILIDGKTVQIPPLMDVPVNFPRGGGFAVTFPLQAGDEGIAIFSERCIDGWHTSGKATEPLDYRFCDLSDAMFIPGICSRPNTIKGFFTDGLSLQTLDGSTFIRITNGKILIKGEIEQNGGFVSSADVVASGISLTNHVHGGVSSGGSKTSGPQ</sequence>
<dbReference type="Pfam" id="PF18946">
    <property type="entry name" value="Apex"/>
    <property type="match status" value="1"/>
</dbReference>
<accession>V8G8Z6</accession>
<dbReference type="InterPro" id="IPR041599">
    <property type="entry name" value="Gp138_N"/>
</dbReference>
<comment type="caution">
    <text evidence="2">The sequence shown here is derived from an EMBL/GenBank/DDBJ whole genome shotgun (WGS) entry which is preliminary data.</text>
</comment>
<dbReference type="InterPro" id="IPR044033">
    <property type="entry name" value="GpV-like_apex"/>
</dbReference>
<evidence type="ECO:0000313" key="2">
    <source>
        <dbReference type="EMBL" id="ETD72974.1"/>
    </source>
</evidence>
<dbReference type="Proteomes" id="UP000018766">
    <property type="component" value="Unassembled WGS sequence"/>
</dbReference>
<dbReference type="RefSeq" id="WP_023949033.1">
    <property type="nucleotide sequence ID" value="NZ_AYSV01000007.1"/>
</dbReference>
<organism evidence="2 3">
    <name type="scientific">Pelistega indica</name>
    <dbReference type="NCBI Taxonomy" id="1414851"/>
    <lineage>
        <taxon>Bacteria</taxon>
        <taxon>Pseudomonadati</taxon>
        <taxon>Pseudomonadota</taxon>
        <taxon>Betaproteobacteria</taxon>
        <taxon>Burkholderiales</taxon>
        <taxon>Alcaligenaceae</taxon>
        <taxon>Pelistega</taxon>
    </lineage>
</organism>
<evidence type="ECO:0000259" key="1">
    <source>
        <dbReference type="Pfam" id="PF18352"/>
    </source>
</evidence>
<keyword evidence="3" id="KW-1185">Reference proteome</keyword>
<proteinExistence type="predicted"/>
<dbReference type="InterPro" id="IPR037026">
    <property type="entry name" value="Vgr_OB-fold_dom_sf"/>
</dbReference>
<dbReference type="AlphaFoldDB" id="V8G8Z6"/>
<feature type="domain" description="Phage protein Gp138 N-terminal" evidence="1">
    <location>
        <begin position="30"/>
        <end position="127"/>
    </location>
</feature>
<dbReference type="Pfam" id="PF18352">
    <property type="entry name" value="Gp138_N"/>
    <property type="match status" value="1"/>
</dbReference>
<dbReference type="EMBL" id="AYSV01000007">
    <property type="protein sequence ID" value="ETD72974.1"/>
    <property type="molecule type" value="Genomic_DNA"/>
</dbReference>
<dbReference type="OrthoDB" id="1903830at2"/>
<name>V8G8Z6_9BURK</name>
<evidence type="ECO:0000313" key="3">
    <source>
        <dbReference type="Proteomes" id="UP000018766"/>
    </source>
</evidence>
<gene>
    <name evidence="2" type="ORF">V757_01135</name>
</gene>
<reference evidence="2 3" key="1">
    <citation type="submission" date="2013-11" db="EMBL/GenBank/DDBJ databases">
        <title>Genomic analysis of Pelistega sp. HM-7.</title>
        <authorList>
            <person name="Kumbhare S.V."/>
            <person name="Shetty S.A."/>
            <person name="Sharma O."/>
            <person name="Dhotre D.P."/>
        </authorList>
    </citation>
    <scope>NUCLEOTIDE SEQUENCE [LARGE SCALE GENOMIC DNA]</scope>
    <source>
        <strain evidence="2 3">HM-7</strain>
    </source>
</reference>
<dbReference type="Gene3D" id="2.40.50.230">
    <property type="entry name" value="Gp5 N-terminal domain"/>
    <property type="match status" value="1"/>
</dbReference>